<accession>A0A5P8DEQ4</accession>
<protein>
    <submittedName>
        <fullName evidence="1">Uncharacterized protein</fullName>
    </submittedName>
</protein>
<evidence type="ECO:0000313" key="1">
    <source>
        <dbReference type="EMBL" id="QFP96849.1"/>
    </source>
</evidence>
<organism evidence="1 2">
    <name type="scientific">Gordonia phage Mcklovin</name>
    <dbReference type="NCBI Taxonomy" id="2652881"/>
    <lineage>
        <taxon>Viruses</taxon>
        <taxon>Duplodnaviria</taxon>
        <taxon>Heunggongvirae</taxon>
        <taxon>Uroviricota</taxon>
        <taxon>Caudoviricetes</taxon>
        <taxon>Howevirus</taxon>
        <taxon>Howevirus mcklovin</taxon>
    </lineage>
</organism>
<dbReference type="RefSeq" id="YP_010655005.1">
    <property type="nucleotide sequence ID" value="NC_070818.1"/>
</dbReference>
<dbReference type="KEGG" id="vg:77930858"/>
<dbReference type="EMBL" id="MN428055">
    <property type="protein sequence ID" value="QFP96849.1"/>
    <property type="molecule type" value="Genomic_DNA"/>
</dbReference>
<keyword evidence="2" id="KW-1185">Reference proteome</keyword>
<proteinExistence type="predicted"/>
<name>A0A5P8DEQ4_9CAUD</name>
<sequence length="84" mass="9683">MTYIRNHLIPTAFNEDIGVRNRCATDRHEPLTYNPIHQVTFCRCGLITRPGNLGRHSTDQEVCDAARDRADHHLVCPLHHRGDR</sequence>
<dbReference type="Proteomes" id="UP000325891">
    <property type="component" value="Segment"/>
</dbReference>
<evidence type="ECO:0000313" key="2">
    <source>
        <dbReference type="Proteomes" id="UP000325891"/>
    </source>
</evidence>
<dbReference type="GeneID" id="77930858"/>
<gene>
    <name evidence="1" type="primary">64</name>
    <name evidence="1" type="ORF">SEA_MCKLOVIN_64</name>
</gene>
<reference evidence="1 2" key="1">
    <citation type="submission" date="2019-09" db="EMBL/GenBank/DDBJ databases">
        <authorList>
            <person name="Silva M.P."/>
            <person name="Gonzalez K."/>
            <person name="Koka A.K."/>
            <person name="Cabrera L."/>
            <person name="Cambron D.A."/>
            <person name="Diaz-Ariza A.M."/>
            <person name="Escobar S.L."/>
            <person name="Gali A.E."/>
            <person name="Garcia A."/>
            <person name="Gonzalez K.S."/>
            <person name="Mejia V.A."/>
            <person name="Morales N.J."/>
            <person name="Puente P.E."/>
            <person name="Ramos S.M."/>
            <person name="Rivera A.M."/>
            <person name="Ruas A.M."/>
            <person name="Ruiz E.O."/>
            <person name="Rustin G.O."/>
            <person name="Santana P.N."/>
            <person name="Alonso A."/>
            <person name="Arias E."/>
            <person name="Boaretto D."/>
            <person name="Casey G.B."/>
            <person name="Fernandez S.D."/>
            <person name="Flores B.C."/>
            <person name="Gonzalez C.A."/>
            <person name="Hernandez L.A."/>
            <person name="Lormand T.I."/>
            <person name="Oro J.D."/>
            <person name="Pineiro L."/>
            <person name="Quintana A.E."/>
            <person name="Solorzano G.E."/>
            <person name="Waikel P.A."/>
            <person name="Dougan K.E."/>
            <person name="Rodriguez-Lanetty M."/>
            <person name="Ball S.L."/>
            <person name="Garlena R.A."/>
            <person name="Russell D.A."/>
            <person name="Pope W.H."/>
            <person name="Jacobs-Sera D."/>
            <person name="Hatfull G.F."/>
        </authorList>
    </citation>
    <scope>NUCLEOTIDE SEQUENCE [LARGE SCALE GENOMIC DNA]</scope>
</reference>